<comment type="pathway">
    <text evidence="2 8">One-carbon metabolism; tetrahydrofolate interconversion.</text>
</comment>
<dbReference type="EMBL" id="KV454476">
    <property type="protein sequence ID" value="ODV63104.1"/>
    <property type="molecule type" value="Genomic_DNA"/>
</dbReference>
<dbReference type="FunFam" id="3.20.20.220:FF:000002">
    <property type="entry name" value="Methylenetetrahydrofolate reductase"/>
    <property type="match status" value="1"/>
</dbReference>
<keyword evidence="6" id="KW-0521">NADP</keyword>
<dbReference type="SUPFAM" id="SSF51730">
    <property type="entry name" value="FAD-linked oxidoreductase"/>
    <property type="match status" value="1"/>
</dbReference>
<dbReference type="NCBIfam" id="TIGR00677">
    <property type="entry name" value="fadh2_euk"/>
    <property type="match status" value="1"/>
</dbReference>
<comment type="cofactor">
    <cofactor evidence="1">
        <name>FAD</name>
        <dbReference type="ChEBI" id="CHEBI:57692"/>
    </cofactor>
</comment>
<evidence type="ECO:0000256" key="7">
    <source>
        <dbReference type="ARBA" id="ARBA00023002"/>
    </source>
</evidence>
<dbReference type="PANTHER" id="PTHR45754:SF1">
    <property type="entry name" value="METHYLENETETRAHYDROFOLATE REDUCTASE 1"/>
    <property type="match status" value="1"/>
</dbReference>
<dbReference type="STRING" id="1344418.A0A1D2VNE1"/>
<dbReference type="FunCoup" id="A0A1D2VNE1">
    <property type="interactions" value="23"/>
</dbReference>
<evidence type="ECO:0000256" key="2">
    <source>
        <dbReference type="ARBA" id="ARBA00004777"/>
    </source>
</evidence>
<dbReference type="GO" id="GO:0005829">
    <property type="term" value="C:cytosol"/>
    <property type="evidence" value="ECO:0007669"/>
    <property type="project" value="TreeGrafter"/>
</dbReference>
<dbReference type="GO" id="GO:0035999">
    <property type="term" value="P:tetrahydrofolate interconversion"/>
    <property type="evidence" value="ECO:0007669"/>
    <property type="project" value="UniProtKB-UniPathway"/>
</dbReference>
<keyword evidence="5" id="KW-0274">FAD</keyword>
<dbReference type="AlphaFoldDB" id="A0A1D2VNE1"/>
<dbReference type="InterPro" id="IPR029041">
    <property type="entry name" value="FAD-linked_oxidoreductase-like"/>
</dbReference>
<dbReference type="InterPro" id="IPR004621">
    <property type="entry name" value="Fadh2_euk"/>
</dbReference>
<evidence type="ECO:0000256" key="4">
    <source>
        <dbReference type="ARBA" id="ARBA00022630"/>
    </source>
</evidence>
<accession>A0A1D2VNE1</accession>
<protein>
    <submittedName>
        <fullName evidence="10">Methylenetetrahydrofolate reduct</fullName>
    </submittedName>
</protein>
<dbReference type="Pfam" id="PF02219">
    <property type="entry name" value="MTHFR"/>
    <property type="match status" value="1"/>
</dbReference>
<evidence type="ECO:0000259" key="9">
    <source>
        <dbReference type="Pfam" id="PF21895"/>
    </source>
</evidence>
<dbReference type="RefSeq" id="XP_020049411.1">
    <property type="nucleotide sequence ID" value="XM_020190321.1"/>
</dbReference>
<dbReference type="OrthoDB" id="16284at2759"/>
<keyword evidence="4" id="KW-0285">Flavoprotein</keyword>
<proteinExistence type="inferred from homology"/>
<organism evidence="10 11">
    <name type="scientific">Ascoidea rubescens DSM 1968</name>
    <dbReference type="NCBI Taxonomy" id="1344418"/>
    <lineage>
        <taxon>Eukaryota</taxon>
        <taxon>Fungi</taxon>
        <taxon>Dikarya</taxon>
        <taxon>Ascomycota</taxon>
        <taxon>Saccharomycotina</taxon>
        <taxon>Saccharomycetes</taxon>
        <taxon>Ascoideaceae</taxon>
        <taxon>Ascoidea</taxon>
    </lineage>
</organism>
<sequence>MSLIVDKINNLNLDDSFISLEFFPPKTEAGLKNLLARIERLSVLNPLFVNITWGAGGSTAEKSLELAAYCQKVLKLTTCLHLTCTNTNKRIIDDALLKAKKAGIRNILALRGDPPRSDEHLYKEDSEKYEFNYAIDLIKYIKEKYEDYFCIGVAAYPEGHVDGSYASDQDYHKDIPYLVDKIKAGGDFIITQLFYDYNKYLEWEKEIIKIEEIKGIPIIPALMPINSFSSFNRASKLSHASIPKFYLNRFSKDIINDDNQVKKIGNEILIDIINNLYNSFSGNKIKSRGIHFYTLNLEKSIAKIVTNCRYLTSSFIINFEDEDEEFISNNNNNIIDDNNNTADNSNVLKFRKHHENLINNRKEIANDPRKSIFSYRLTPKTILEISAGSGTLGKEATWDEFPNGRFGDSRSPAYGEIDGYGPSIKIPIGIKNPLIELWGFPQNIQELSKIFINYLLKKIKYLPFSDLEINPETLLIQEFLIEINSKGWLSIASQPSINGCNSYDKIIGWGPRNGFVYQKSFIEILVSKDDWENVLKPKITTKEISQEELVGYYVTNHKGDFYETNLPEHNRSSAVTWGVFPNREIIQTTLLEEESFKVWKDELYKILLEWSNLYLVSGKNSKSDQDKTRAMNSFKLIRSMYDSYYLVQIFHNDFSEENALWDLLLE</sequence>
<evidence type="ECO:0000256" key="6">
    <source>
        <dbReference type="ARBA" id="ARBA00022857"/>
    </source>
</evidence>
<evidence type="ECO:0000256" key="3">
    <source>
        <dbReference type="ARBA" id="ARBA00006743"/>
    </source>
</evidence>
<dbReference type="CDD" id="cd00537">
    <property type="entry name" value="MTHFR"/>
    <property type="match status" value="1"/>
</dbReference>
<dbReference type="Gene3D" id="3.20.20.220">
    <property type="match status" value="1"/>
</dbReference>
<evidence type="ECO:0000256" key="8">
    <source>
        <dbReference type="RuleBase" id="RU004254"/>
    </source>
</evidence>
<dbReference type="InterPro" id="IPR053806">
    <property type="entry name" value="MTHFR_C"/>
</dbReference>
<evidence type="ECO:0000256" key="5">
    <source>
        <dbReference type="ARBA" id="ARBA00022827"/>
    </source>
</evidence>
<comment type="similarity">
    <text evidence="3">Belongs to the methylenetetrahydrofolate reductase family.</text>
</comment>
<dbReference type="PANTHER" id="PTHR45754">
    <property type="entry name" value="METHYLENETETRAHYDROFOLATE REDUCTASE"/>
    <property type="match status" value="1"/>
</dbReference>
<keyword evidence="11" id="KW-1185">Reference proteome</keyword>
<dbReference type="GO" id="GO:0004489">
    <property type="term" value="F:methylenetetrahydrofolate reductase [NAD(P)H] activity"/>
    <property type="evidence" value="ECO:0007669"/>
    <property type="project" value="EnsemblFungi"/>
</dbReference>
<name>A0A1D2VNE1_9ASCO</name>
<evidence type="ECO:0000313" key="11">
    <source>
        <dbReference type="Proteomes" id="UP000095038"/>
    </source>
</evidence>
<dbReference type="Pfam" id="PF21895">
    <property type="entry name" value="MTHFR_C"/>
    <property type="match status" value="1"/>
</dbReference>
<feature type="domain" description="MTHFR SAM-binding regulatory" evidence="9">
    <location>
        <begin position="395"/>
        <end position="664"/>
    </location>
</feature>
<dbReference type="UniPathway" id="UPA00193"/>
<dbReference type="GO" id="GO:0071949">
    <property type="term" value="F:FAD binding"/>
    <property type="evidence" value="ECO:0007669"/>
    <property type="project" value="TreeGrafter"/>
</dbReference>
<dbReference type="GO" id="GO:0009086">
    <property type="term" value="P:methionine biosynthetic process"/>
    <property type="evidence" value="ECO:0007669"/>
    <property type="project" value="TreeGrafter"/>
</dbReference>
<dbReference type="InParanoid" id="A0A1D2VNE1"/>
<evidence type="ECO:0000313" key="10">
    <source>
        <dbReference type="EMBL" id="ODV63104.1"/>
    </source>
</evidence>
<dbReference type="Proteomes" id="UP000095038">
    <property type="component" value="Unassembled WGS sequence"/>
</dbReference>
<evidence type="ECO:0000256" key="1">
    <source>
        <dbReference type="ARBA" id="ARBA00001974"/>
    </source>
</evidence>
<keyword evidence="7" id="KW-0560">Oxidoreductase</keyword>
<gene>
    <name evidence="10" type="ORF">ASCRUDRAFT_31998</name>
</gene>
<dbReference type="InterPro" id="IPR003171">
    <property type="entry name" value="Mehydrof_redctse-like"/>
</dbReference>
<dbReference type="GeneID" id="30963957"/>
<reference evidence="11" key="1">
    <citation type="submission" date="2016-05" db="EMBL/GenBank/DDBJ databases">
        <title>Comparative genomics of biotechnologically important yeasts.</title>
        <authorList>
            <consortium name="DOE Joint Genome Institute"/>
            <person name="Riley R."/>
            <person name="Haridas S."/>
            <person name="Wolfe K.H."/>
            <person name="Lopes M.R."/>
            <person name="Hittinger C.T."/>
            <person name="Goker M."/>
            <person name="Salamov A."/>
            <person name="Wisecaver J."/>
            <person name="Long T.M."/>
            <person name="Aerts A.L."/>
            <person name="Barry K."/>
            <person name="Choi C."/>
            <person name="Clum A."/>
            <person name="Coughlan A.Y."/>
            <person name="Deshpande S."/>
            <person name="Douglass A.P."/>
            <person name="Hanson S.J."/>
            <person name="Klenk H.-P."/>
            <person name="Labutti K."/>
            <person name="Lapidus A."/>
            <person name="Lindquist E."/>
            <person name="Lipzen A."/>
            <person name="Meier-Kolthoff J.P."/>
            <person name="Ohm R.A."/>
            <person name="Otillar R.P."/>
            <person name="Pangilinan J."/>
            <person name="Peng Y."/>
            <person name="Rokas A."/>
            <person name="Rosa C.A."/>
            <person name="Scheuner C."/>
            <person name="Sibirny A.A."/>
            <person name="Slot J.C."/>
            <person name="Stielow J.B."/>
            <person name="Sun H."/>
            <person name="Kurtzman C.P."/>
            <person name="Blackwell M."/>
            <person name="Grigoriev I.V."/>
            <person name="Jeffries T.W."/>
        </authorList>
    </citation>
    <scope>NUCLEOTIDE SEQUENCE [LARGE SCALE GENOMIC DNA]</scope>
    <source>
        <strain evidence="11">DSM 1968</strain>
    </source>
</reference>